<dbReference type="GO" id="GO:0000712">
    <property type="term" value="P:resolution of meiotic recombination intermediates"/>
    <property type="evidence" value="ECO:0007669"/>
    <property type="project" value="TreeGrafter"/>
</dbReference>
<dbReference type="Gene3D" id="3.40.50.670">
    <property type="match status" value="1"/>
</dbReference>
<evidence type="ECO:0000313" key="20">
    <source>
        <dbReference type="Proteomes" id="UP000261620"/>
    </source>
</evidence>
<keyword evidence="9" id="KW-0460">Magnesium</keyword>
<dbReference type="InterPro" id="IPR034157">
    <property type="entry name" value="TOPRIM_TopoII"/>
</dbReference>
<comment type="cofactor">
    <cofactor evidence="15">
        <name>Ca(2+)</name>
        <dbReference type="ChEBI" id="CHEBI:29108"/>
    </cofactor>
    <cofactor evidence="15">
        <name>Mg(2+)</name>
        <dbReference type="ChEBI" id="CHEBI:18420"/>
    </cofactor>
    <cofactor evidence="15">
        <name>Mn(2+)</name>
        <dbReference type="ChEBI" id="CHEBI:29035"/>
    </cofactor>
</comment>
<dbReference type="InterPro" id="IPR003594">
    <property type="entry name" value="HATPase_dom"/>
</dbReference>
<dbReference type="SUPFAM" id="SSF56719">
    <property type="entry name" value="Type II DNA topoisomerase"/>
    <property type="match status" value="1"/>
</dbReference>
<dbReference type="PROSITE" id="PS00177">
    <property type="entry name" value="TOPOISOMERASE_II"/>
    <property type="match status" value="1"/>
</dbReference>
<dbReference type="InterPro" id="IPR050634">
    <property type="entry name" value="DNA_Topoisomerase_II"/>
</dbReference>
<dbReference type="FunFam" id="1.10.268.10:FF:000002">
    <property type="entry name" value="DNA topoisomerase 2"/>
    <property type="match status" value="1"/>
</dbReference>
<evidence type="ECO:0000256" key="8">
    <source>
        <dbReference type="ARBA" id="ARBA00022840"/>
    </source>
</evidence>
<dbReference type="CDD" id="cd03481">
    <property type="entry name" value="TopoIIA_Trans_ScTopoIIA"/>
    <property type="match status" value="1"/>
</dbReference>
<dbReference type="InterPro" id="IPR013506">
    <property type="entry name" value="Topo_IIA_bsu_dom2"/>
</dbReference>
<dbReference type="SMART" id="SM00434">
    <property type="entry name" value="TOP4c"/>
    <property type="match status" value="1"/>
</dbReference>
<evidence type="ECO:0000259" key="18">
    <source>
        <dbReference type="PROSITE" id="PS52040"/>
    </source>
</evidence>
<dbReference type="FunFam" id="3.40.50.670:FF:000001">
    <property type="entry name" value="DNA topoisomerase 2"/>
    <property type="match status" value="2"/>
</dbReference>
<dbReference type="Pfam" id="PF08070">
    <property type="entry name" value="DTHCT"/>
    <property type="match status" value="1"/>
</dbReference>
<dbReference type="InterPro" id="IPR001154">
    <property type="entry name" value="TopoII_euk"/>
</dbReference>
<dbReference type="FunFam" id="3.90.199.10:FF:000002">
    <property type="entry name" value="DNA topoisomerase 2"/>
    <property type="match status" value="1"/>
</dbReference>
<dbReference type="InterPro" id="IPR036890">
    <property type="entry name" value="HATPase_C_sf"/>
</dbReference>
<dbReference type="PROSITE" id="PS50880">
    <property type="entry name" value="TOPRIM"/>
    <property type="match status" value="1"/>
</dbReference>
<evidence type="ECO:0000256" key="2">
    <source>
        <dbReference type="ARBA" id="ARBA00001946"/>
    </source>
</evidence>
<evidence type="ECO:0000256" key="14">
    <source>
        <dbReference type="PROSITE-ProRule" id="PRU01384"/>
    </source>
</evidence>
<evidence type="ECO:0000256" key="6">
    <source>
        <dbReference type="ARBA" id="ARBA00022723"/>
    </source>
</evidence>
<reference evidence="19" key="1">
    <citation type="submission" date="2025-08" db="UniProtKB">
        <authorList>
            <consortium name="Ensembl"/>
        </authorList>
    </citation>
    <scope>IDENTIFICATION</scope>
</reference>
<evidence type="ECO:0000256" key="15">
    <source>
        <dbReference type="RuleBase" id="RU362094"/>
    </source>
</evidence>
<dbReference type="SMART" id="SM00387">
    <property type="entry name" value="HATPase_c"/>
    <property type="match status" value="1"/>
</dbReference>
<dbReference type="Pfam" id="PF01751">
    <property type="entry name" value="Toprim"/>
    <property type="match status" value="1"/>
</dbReference>
<dbReference type="InterPro" id="IPR013760">
    <property type="entry name" value="Topo_IIA-like_dom_sf"/>
</dbReference>
<dbReference type="Gene3D" id="3.30.565.10">
    <property type="entry name" value="Histidine kinase-like ATPase, C-terminal domain"/>
    <property type="match status" value="1"/>
</dbReference>
<keyword evidence="8 15" id="KW-0067">ATP-binding</keyword>
<evidence type="ECO:0000313" key="19">
    <source>
        <dbReference type="Ensembl" id="ENSMMOP00000005058.1"/>
    </source>
</evidence>
<dbReference type="InterPro" id="IPR013758">
    <property type="entry name" value="Topo_IIA_A/C_ab"/>
</dbReference>
<feature type="compositionally biased region" description="Basic residues" evidence="16">
    <location>
        <begin position="1378"/>
        <end position="1387"/>
    </location>
</feature>
<dbReference type="SMART" id="SM00433">
    <property type="entry name" value="TOP2c"/>
    <property type="match status" value="1"/>
</dbReference>
<comment type="catalytic activity">
    <reaction evidence="1 14 15">
        <text>ATP-dependent breakage, passage and rejoining of double-stranded DNA.</text>
        <dbReference type="EC" id="5.6.2.2"/>
    </reaction>
</comment>
<dbReference type="EC" id="5.6.2.2" evidence="15"/>
<dbReference type="PANTHER" id="PTHR10169">
    <property type="entry name" value="DNA TOPOISOMERASE/GYRASE"/>
    <property type="match status" value="1"/>
</dbReference>
<proteinExistence type="inferred from homology"/>
<dbReference type="PROSITE" id="PS52040">
    <property type="entry name" value="TOPO_IIA"/>
    <property type="match status" value="1"/>
</dbReference>
<dbReference type="Gene3D" id="3.90.199.10">
    <property type="entry name" value="Topoisomerase II, domain 5"/>
    <property type="match status" value="1"/>
</dbReference>
<dbReference type="GO" id="GO:0000819">
    <property type="term" value="P:sister chromatid segregation"/>
    <property type="evidence" value="ECO:0007669"/>
    <property type="project" value="TreeGrafter"/>
</dbReference>
<dbReference type="InterPro" id="IPR018522">
    <property type="entry name" value="TopoIIA_CS"/>
</dbReference>
<feature type="compositionally biased region" description="Low complexity" evidence="16">
    <location>
        <begin position="1082"/>
        <end position="1091"/>
    </location>
</feature>
<dbReference type="InterPro" id="IPR013759">
    <property type="entry name" value="Topo_IIA_B_C"/>
</dbReference>
<dbReference type="InterPro" id="IPR012542">
    <property type="entry name" value="DTHCT"/>
</dbReference>
<dbReference type="Proteomes" id="UP000261620">
    <property type="component" value="Unplaced"/>
</dbReference>
<keyword evidence="6" id="KW-0479">Metal-binding</keyword>
<keyword evidence="7 15" id="KW-0547">Nucleotide-binding</keyword>
<comment type="function">
    <text evidence="15">Key decatenating enzyme that alters DNA topology by binding to two double-stranded DNA molecules, generating a double-stranded break in one of the strands, passing the intact strand through the broken strand, and religating the broken strand.</text>
</comment>
<dbReference type="Pfam" id="PF16898">
    <property type="entry name" value="TOPRIM_C"/>
    <property type="match status" value="1"/>
</dbReference>
<dbReference type="GO" id="GO:0005654">
    <property type="term" value="C:nucleoplasm"/>
    <property type="evidence" value="ECO:0007669"/>
    <property type="project" value="UniProtKB-SubCell"/>
</dbReference>
<dbReference type="STRING" id="94237.ENSMMOP00000005058"/>
<dbReference type="Gene3D" id="3.30.1490.30">
    <property type="match status" value="1"/>
</dbReference>
<dbReference type="GO" id="GO:0005730">
    <property type="term" value="C:nucleolus"/>
    <property type="evidence" value="ECO:0007669"/>
    <property type="project" value="UniProtKB-SubCell"/>
</dbReference>
<dbReference type="GO" id="GO:0005524">
    <property type="term" value="F:ATP binding"/>
    <property type="evidence" value="ECO:0007669"/>
    <property type="project" value="UniProtKB-UniRule"/>
</dbReference>
<comment type="similarity">
    <text evidence="5 15">Belongs to the type II topoisomerase family.</text>
</comment>
<organism evidence="19 20">
    <name type="scientific">Mola mola</name>
    <name type="common">Ocean sunfish</name>
    <name type="synonym">Tetraodon mola</name>
    <dbReference type="NCBI Taxonomy" id="94237"/>
    <lineage>
        <taxon>Eukaryota</taxon>
        <taxon>Metazoa</taxon>
        <taxon>Chordata</taxon>
        <taxon>Craniata</taxon>
        <taxon>Vertebrata</taxon>
        <taxon>Euteleostomi</taxon>
        <taxon>Actinopterygii</taxon>
        <taxon>Neopterygii</taxon>
        <taxon>Teleostei</taxon>
        <taxon>Neoteleostei</taxon>
        <taxon>Acanthomorphata</taxon>
        <taxon>Eupercaria</taxon>
        <taxon>Tetraodontiformes</taxon>
        <taxon>Molidae</taxon>
        <taxon>Mola</taxon>
    </lineage>
</organism>
<dbReference type="InterPro" id="IPR006171">
    <property type="entry name" value="TOPRIM_dom"/>
</dbReference>
<dbReference type="InterPro" id="IPR002205">
    <property type="entry name" value="Topo_IIA_dom_A"/>
</dbReference>
<dbReference type="Ensembl" id="ENSMMOT00000005149.1">
    <property type="protein sequence ID" value="ENSMMOP00000005058.1"/>
    <property type="gene ID" value="ENSMMOG00000003597.1"/>
</dbReference>
<dbReference type="Pfam" id="PF00204">
    <property type="entry name" value="DNA_gyraseB"/>
    <property type="match status" value="1"/>
</dbReference>
<protein>
    <recommendedName>
        <fullName evidence="15">DNA topoisomerase 2</fullName>
        <ecNumber evidence="15">5.6.2.2</ecNumber>
    </recommendedName>
</protein>
<evidence type="ECO:0000259" key="17">
    <source>
        <dbReference type="PROSITE" id="PS50880"/>
    </source>
</evidence>
<dbReference type="Gene3D" id="3.30.230.10">
    <property type="match status" value="1"/>
</dbReference>
<evidence type="ECO:0000256" key="1">
    <source>
        <dbReference type="ARBA" id="ARBA00000185"/>
    </source>
</evidence>
<dbReference type="GO" id="GO:0046872">
    <property type="term" value="F:metal ion binding"/>
    <property type="evidence" value="ECO:0007669"/>
    <property type="project" value="UniProtKB-KW"/>
</dbReference>
<feature type="compositionally biased region" description="Basic and acidic residues" evidence="16">
    <location>
        <begin position="1429"/>
        <end position="1445"/>
    </location>
</feature>
<comment type="cofactor">
    <cofactor evidence="2">
        <name>Mg(2+)</name>
        <dbReference type="ChEBI" id="CHEBI:18420"/>
    </cofactor>
</comment>
<dbReference type="GO" id="GO:0003918">
    <property type="term" value="F:DNA topoisomerase type II (double strand cut, ATP-hydrolyzing) activity"/>
    <property type="evidence" value="ECO:0007669"/>
    <property type="project" value="UniProtKB-UniRule"/>
</dbReference>
<keyword evidence="13" id="KW-0539">Nucleus</keyword>
<dbReference type="GO" id="GO:0003677">
    <property type="term" value="F:DNA binding"/>
    <property type="evidence" value="ECO:0007669"/>
    <property type="project" value="UniProtKB-UniRule"/>
</dbReference>
<evidence type="ECO:0000256" key="11">
    <source>
        <dbReference type="ARBA" id="ARBA00023125"/>
    </source>
</evidence>
<dbReference type="CDD" id="cd03365">
    <property type="entry name" value="TOPRIM_TopoIIA"/>
    <property type="match status" value="1"/>
</dbReference>
<comment type="subunit">
    <text evidence="15">Homodimer.</text>
</comment>
<dbReference type="FunFam" id="3.30.230.10:FF:000008">
    <property type="entry name" value="DNA topoisomerase 2"/>
    <property type="match status" value="1"/>
</dbReference>
<reference evidence="19" key="2">
    <citation type="submission" date="2025-09" db="UniProtKB">
        <authorList>
            <consortium name="Ensembl"/>
        </authorList>
    </citation>
    <scope>IDENTIFICATION</scope>
</reference>
<keyword evidence="11 14" id="KW-0238">DNA-binding</keyword>
<feature type="domain" description="Topo IIA-type catalytic" evidence="18">
    <location>
        <begin position="719"/>
        <end position="1142"/>
    </location>
</feature>
<dbReference type="PRINTS" id="PR00418">
    <property type="entry name" value="TPI2FAMILY"/>
</dbReference>
<dbReference type="Pfam" id="PF02518">
    <property type="entry name" value="HATPase_c"/>
    <property type="match status" value="1"/>
</dbReference>
<evidence type="ECO:0000256" key="5">
    <source>
        <dbReference type="ARBA" id="ARBA00011080"/>
    </source>
</evidence>
<feature type="compositionally biased region" description="Basic residues" evidence="16">
    <location>
        <begin position="1344"/>
        <end position="1353"/>
    </location>
</feature>
<feature type="compositionally biased region" description="Basic residues" evidence="16">
    <location>
        <begin position="1399"/>
        <end position="1409"/>
    </location>
</feature>
<dbReference type="CDD" id="cd16930">
    <property type="entry name" value="HATPase_TopII-like"/>
    <property type="match status" value="1"/>
</dbReference>
<dbReference type="InterPro" id="IPR001241">
    <property type="entry name" value="Topo_IIA"/>
</dbReference>
<dbReference type="GO" id="GO:0006265">
    <property type="term" value="P:DNA topological change"/>
    <property type="evidence" value="ECO:0007669"/>
    <property type="project" value="UniProtKB-UniRule"/>
</dbReference>
<dbReference type="InterPro" id="IPR013757">
    <property type="entry name" value="Topo_IIA_A_a_sf"/>
</dbReference>
<evidence type="ECO:0000256" key="10">
    <source>
        <dbReference type="ARBA" id="ARBA00023029"/>
    </source>
</evidence>
<dbReference type="Gene3D" id="1.10.268.10">
    <property type="entry name" value="Topoisomerase, domain 3"/>
    <property type="match status" value="1"/>
</dbReference>
<comment type="subcellular location">
    <subcellularLocation>
        <location evidence="3">Nucleus</location>
        <location evidence="3">Nucleolus</location>
    </subcellularLocation>
    <subcellularLocation>
        <location evidence="4">Nucleus</location>
        <location evidence="4">Nucleoplasm</location>
    </subcellularLocation>
</comment>
<dbReference type="PANTHER" id="PTHR10169:SF36">
    <property type="entry name" value="DNA TOPOISOMERASE 2-BETA"/>
    <property type="match status" value="1"/>
</dbReference>
<feature type="compositionally biased region" description="Acidic residues" evidence="16">
    <location>
        <begin position="1446"/>
        <end position="1459"/>
    </location>
</feature>
<feature type="active site" description="O-(5'-phospho-DNA)-tyrosine intermediate" evidence="14">
    <location>
        <position position="809"/>
    </location>
</feature>
<sequence length="1459" mass="164293">MSNGAAGSGGLAWMTANGRGDAGKTEGAKKDKAGSKLSVERVYQKKTQLEHILLRPDTYIGSVEPLTQQMWVFDEDIGMNQREITYVPGLYKIFDEILVNAADNKQRDKNMTAIKITIDPESNTISIWNNGKGIPVVEHKDEKMYVPALIFGHLLTSSNYDDEEKKVTGGRNGYGAKLCNIFSTKFTVETACKEYRHSFKQTWQNNMTKTSEPKIKFFDGDDFTCVTFQPDLAKFKMEKLDKDIVALLTRRAYDVAGSCKGVKVSLNGKKLPVNGFRSYVDLYVKDKLDETGVALKVVNETVNDRWEVCLTMSEKGFQQISFVNSIATTKGGRHIDYVVDQIVAKLIEVVKKKNKAGVSVKPFQVKNHIWVFVNALIENPSFDSQTKENMTLQTKSFGSKCLFSEKFIRAATNCGIVESILNWVKFKAQTQLNKKCSSVKHSKIKGIPKLDDANDAGGKHSSECTLILTEGDSAKSLAVSGLGVIGRDRYGVFPLRGKILNVREATHKQIMENAEINNIIKIVGLQYKKSYDDPESLRSLRYGKIMIMTDQDQDGSHIKGLLINFFHHNWPSLLKHTFLEEFITPIVKQELAFYSIPEFDEWKKHTENYKSWHIKYYKGLGTSTSKEAKEYFAEMEKHRITFKYSGAEDDAAITLAFSKKKTDDRKEWLTNFMEDRRQRRMHGLPEQYLYGSQARHLSYNDFINKELILFSNSDNERSIPSLVDGLKPGQRKVLFTCLKRNDKREVKVAQLAGSVAEMSAYHHGEQALMMTIVNLAQNFVGSNNLNILQPLGQFGTRINGGKDAASPRYIFTMLSPLAKLLFPAVDSNLLKFLYDDNQKVEPEWYIPIIPMVLVNGAEGIGTGWACKIPNYDPREIVNNINRMLNHQDPLPLLPSYKNFKGVIHELGQNQYLVSGEVSVIDRNTIEITELPVRTWTQSIVKCESYIQDFVSSVVLLLKYGWVSFLMTPFLNICDPQVLFDHMGCLKRYDSVQDILREFFELRLHYYKLRKDWLVGSLGAEAAKLSNQARFVLEKIEGKISIENKSKRDLIRMLVQKGYESDPVAAWAKAQEKAQEEDDGNESDSSLGSGSSSGPNFNYILNMPLWCLTKEKVEDLLKQRDQKRAELNDLQGKYPEDLWKDDLSVFIEELDKLEAQEREELSSGKAIKLVKGKVGKPKAKKMNLEETMPSPFGRRVEPPTQPIKSDAAKKLTKKKKGDADLAVKLEFDDDGVGGVGGEGGTGENSLAKPKAPRVKKEPGAPRVRKPPVPKGTPAKKVKKRNPWSDDESKSDSDLENSEPVIPRENKSQRASGEVWQPSGHFMPNVAHNLMPIFKSAKKPSDAAPKPKKPPAPKAKKPDKSIWDSDSDTGSKMPAPALKGKGRGRKRKGSGSEEDYSPVKKVTKPAGKKPQKPTSDDEDNDSNSLSMIKASSRDRPGRAKKEVKYFDESDNEDEDDDDMFD</sequence>
<dbReference type="SUPFAM" id="SSF54211">
    <property type="entry name" value="Ribosomal protein S5 domain 2-like"/>
    <property type="match status" value="1"/>
</dbReference>
<keyword evidence="12 14" id="KW-0413">Isomerase</keyword>
<feature type="region of interest" description="Disordered" evidence="16">
    <location>
        <begin position="1067"/>
        <end position="1091"/>
    </location>
</feature>
<feature type="compositionally biased region" description="Basic residues" evidence="16">
    <location>
        <begin position="1261"/>
        <end position="1280"/>
    </location>
</feature>
<feature type="compositionally biased region" description="Gly residues" evidence="16">
    <location>
        <begin position="1231"/>
        <end position="1241"/>
    </location>
</feature>
<feature type="region of interest" description="Disordered" evidence="16">
    <location>
        <begin position="1188"/>
        <end position="1459"/>
    </location>
</feature>
<dbReference type="FunFam" id="3.30.565.10:FF:000004">
    <property type="entry name" value="DNA topoisomerase 2"/>
    <property type="match status" value="1"/>
</dbReference>
<keyword evidence="20" id="KW-1185">Reference proteome</keyword>
<accession>A0A3Q3VUA0</accession>
<dbReference type="PRINTS" id="PR01158">
    <property type="entry name" value="TOPISMRASEII"/>
</dbReference>
<keyword evidence="10 14" id="KW-0799">Topoisomerase</keyword>
<evidence type="ECO:0000256" key="7">
    <source>
        <dbReference type="ARBA" id="ARBA00022741"/>
    </source>
</evidence>
<evidence type="ECO:0000256" key="3">
    <source>
        <dbReference type="ARBA" id="ARBA00004604"/>
    </source>
</evidence>
<name>A0A3Q3VUA0_MOLML</name>
<dbReference type="Pfam" id="PF00521">
    <property type="entry name" value="DNA_topoisoIV"/>
    <property type="match status" value="2"/>
</dbReference>
<evidence type="ECO:0000256" key="4">
    <source>
        <dbReference type="ARBA" id="ARBA00004642"/>
    </source>
</evidence>
<dbReference type="SUPFAM" id="SSF55874">
    <property type="entry name" value="ATPase domain of HSP90 chaperone/DNA topoisomerase II/histidine kinase"/>
    <property type="match status" value="1"/>
</dbReference>
<evidence type="ECO:0000256" key="9">
    <source>
        <dbReference type="ARBA" id="ARBA00022842"/>
    </source>
</evidence>
<dbReference type="InterPro" id="IPR014721">
    <property type="entry name" value="Ribsml_uS5_D2-typ_fold_subgr"/>
</dbReference>
<evidence type="ECO:0000256" key="12">
    <source>
        <dbReference type="ARBA" id="ARBA00023235"/>
    </source>
</evidence>
<feature type="compositionally biased region" description="Basic and acidic residues" evidence="16">
    <location>
        <begin position="1281"/>
        <end position="1291"/>
    </location>
</feature>
<evidence type="ECO:0000256" key="16">
    <source>
        <dbReference type="SAM" id="MobiDB-lite"/>
    </source>
</evidence>
<dbReference type="InterPro" id="IPR020568">
    <property type="entry name" value="Ribosomal_Su5_D2-typ_SF"/>
</dbReference>
<feature type="compositionally biased region" description="Basic and acidic residues" evidence="16">
    <location>
        <begin position="1216"/>
        <end position="1225"/>
    </location>
</feature>
<evidence type="ECO:0000256" key="13">
    <source>
        <dbReference type="ARBA" id="ARBA00023242"/>
    </source>
</evidence>
<feature type="domain" description="Toprim" evidence="17">
    <location>
        <begin position="464"/>
        <end position="581"/>
    </location>
</feature>
<dbReference type="FunFam" id="3.30.1490.30:FF:000001">
    <property type="entry name" value="DNA topoisomerase 2"/>
    <property type="match status" value="1"/>
</dbReference>
<dbReference type="CDD" id="cd00187">
    <property type="entry name" value="TOP4c"/>
    <property type="match status" value="1"/>
</dbReference>
<dbReference type="InterPro" id="IPR031660">
    <property type="entry name" value="TOPRIM_C"/>
</dbReference>